<dbReference type="RefSeq" id="XP_008086776.1">
    <property type="nucleotide sequence ID" value="XM_008088585.1"/>
</dbReference>
<feature type="region of interest" description="Disordered" evidence="1">
    <location>
        <begin position="134"/>
        <end position="161"/>
    </location>
</feature>
<dbReference type="eggNOG" id="ENOG502RY0X">
    <property type="taxonomic scope" value="Eukaryota"/>
</dbReference>
<feature type="region of interest" description="Disordered" evidence="1">
    <location>
        <begin position="222"/>
        <end position="246"/>
    </location>
</feature>
<dbReference type="HOGENOM" id="CLU_1129141_0_0_1"/>
<dbReference type="PANTHER" id="PTHR38848">
    <property type="entry name" value="G-PROTEIN COUPLED RECEPTORS FAMILY 3 PROFILE DOMAIN-CONTAINING PROTEIN"/>
    <property type="match status" value="1"/>
</dbReference>
<reference evidence="3 4" key="1">
    <citation type="journal article" date="2013" name="BMC Genomics">
        <title>Genomics-driven discovery of the pneumocandin biosynthetic gene cluster in the fungus Glarea lozoyensis.</title>
        <authorList>
            <person name="Chen L."/>
            <person name="Yue Q."/>
            <person name="Zhang X."/>
            <person name="Xiang M."/>
            <person name="Wang C."/>
            <person name="Li S."/>
            <person name="Che Y."/>
            <person name="Ortiz-Lopez F.J."/>
            <person name="Bills G.F."/>
            <person name="Liu X."/>
            <person name="An Z."/>
        </authorList>
    </citation>
    <scope>NUCLEOTIDE SEQUENCE [LARGE SCALE GENOMIC DNA]</scope>
    <source>
        <strain evidence="4">ATCC 20868 / MF5171</strain>
    </source>
</reference>
<proteinExistence type="predicted"/>
<evidence type="ECO:0000256" key="1">
    <source>
        <dbReference type="SAM" id="MobiDB-lite"/>
    </source>
</evidence>
<evidence type="ECO:0000313" key="4">
    <source>
        <dbReference type="Proteomes" id="UP000016922"/>
    </source>
</evidence>
<dbReference type="OrthoDB" id="3210850at2759"/>
<protein>
    <submittedName>
        <fullName evidence="3">Uncharacterized protein</fullName>
    </submittedName>
</protein>
<organism evidence="3 4">
    <name type="scientific">Glarea lozoyensis (strain ATCC 20868 / MF5171)</name>
    <dbReference type="NCBI Taxonomy" id="1116229"/>
    <lineage>
        <taxon>Eukaryota</taxon>
        <taxon>Fungi</taxon>
        <taxon>Dikarya</taxon>
        <taxon>Ascomycota</taxon>
        <taxon>Pezizomycotina</taxon>
        <taxon>Leotiomycetes</taxon>
        <taxon>Helotiales</taxon>
        <taxon>Helotiaceae</taxon>
        <taxon>Glarea</taxon>
    </lineage>
</organism>
<dbReference type="AlphaFoldDB" id="S3CG04"/>
<feature type="transmembrane region" description="Helical" evidence="2">
    <location>
        <begin position="77"/>
        <end position="98"/>
    </location>
</feature>
<evidence type="ECO:0000256" key="2">
    <source>
        <dbReference type="SAM" id="Phobius"/>
    </source>
</evidence>
<name>S3CG04_GLAL2</name>
<keyword evidence="2" id="KW-1133">Transmembrane helix</keyword>
<dbReference type="GeneID" id="19460427"/>
<feature type="transmembrane region" description="Helical" evidence="2">
    <location>
        <begin position="33"/>
        <end position="56"/>
    </location>
</feature>
<keyword evidence="4" id="KW-1185">Reference proteome</keyword>
<keyword evidence="2" id="KW-0812">Transmembrane</keyword>
<accession>S3CG04</accession>
<dbReference type="Proteomes" id="UP000016922">
    <property type="component" value="Unassembled WGS sequence"/>
</dbReference>
<feature type="compositionally biased region" description="Low complexity" evidence="1">
    <location>
        <begin position="146"/>
        <end position="156"/>
    </location>
</feature>
<sequence length="246" mass="27019">MLVPYCVVIVLNFYFRFAVYENGTCRIGMTRGAAIPLLTFDFVVNIYMTCLFLLPLRGLLSYKIDTGSPARTVAQRTFIGSLGTLISSIVNLTVMVVLNGEPGWICLMCCNIDILFSVLVLHWITSKDNASTMSTSHPSFSAPATRGQPPSSCPPRSRTPHPDINSYDMGLEYMAKGGVTTLVTASHDLDDDDIEKISGMPMANNVIKVQCEHTREVVDLNDSRGLESSGSGSMDDWCNKCEDDRV</sequence>
<feature type="compositionally biased region" description="Basic and acidic residues" evidence="1">
    <location>
        <begin position="237"/>
        <end position="246"/>
    </location>
</feature>
<feature type="transmembrane region" description="Helical" evidence="2">
    <location>
        <begin position="104"/>
        <end position="124"/>
    </location>
</feature>
<dbReference type="PANTHER" id="PTHR38848:SF3">
    <property type="entry name" value="G-PROTEIN COUPLED RECEPTORS FAMILY 3 PROFILE DOMAIN-CONTAINING PROTEIN"/>
    <property type="match status" value="1"/>
</dbReference>
<keyword evidence="2" id="KW-0472">Membrane</keyword>
<dbReference type="KEGG" id="glz:GLAREA_01369"/>
<dbReference type="EMBL" id="KE145371">
    <property type="protein sequence ID" value="EPE25457.1"/>
    <property type="molecule type" value="Genomic_DNA"/>
</dbReference>
<gene>
    <name evidence="3" type="ORF">GLAREA_01369</name>
</gene>
<evidence type="ECO:0000313" key="3">
    <source>
        <dbReference type="EMBL" id="EPE25457.1"/>
    </source>
</evidence>